<keyword evidence="2" id="KW-0732">Signal</keyword>
<organism evidence="3 4">
    <name type="scientific">Coniochaeta hoffmannii</name>
    <dbReference type="NCBI Taxonomy" id="91930"/>
    <lineage>
        <taxon>Eukaryota</taxon>
        <taxon>Fungi</taxon>
        <taxon>Dikarya</taxon>
        <taxon>Ascomycota</taxon>
        <taxon>Pezizomycotina</taxon>
        <taxon>Sordariomycetes</taxon>
        <taxon>Sordariomycetidae</taxon>
        <taxon>Coniochaetales</taxon>
        <taxon>Coniochaetaceae</taxon>
        <taxon>Coniochaeta</taxon>
    </lineage>
</organism>
<evidence type="ECO:0000313" key="4">
    <source>
        <dbReference type="Proteomes" id="UP001174691"/>
    </source>
</evidence>
<feature type="compositionally biased region" description="Basic and acidic residues" evidence="1">
    <location>
        <begin position="33"/>
        <end position="84"/>
    </location>
</feature>
<evidence type="ECO:0000256" key="2">
    <source>
        <dbReference type="SAM" id="SignalP"/>
    </source>
</evidence>
<evidence type="ECO:0000256" key="1">
    <source>
        <dbReference type="SAM" id="MobiDB-lite"/>
    </source>
</evidence>
<evidence type="ECO:0000313" key="3">
    <source>
        <dbReference type="EMBL" id="KAJ9151567.1"/>
    </source>
</evidence>
<protein>
    <submittedName>
        <fullName evidence="3">Uncharacterized protein</fullName>
    </submittedName>
</protein>
<proteinExistence type="predicted"/>
<dbReference type="AlphaFoldDB" id="A0AA38S0P3"/>
<reference evidence="3" key="1">
    <citation type="submission" date="2022-07" db="EMBL/GenBank/DDBJ databases">
        <title>Fungi with potential for degradation of polypropylene.</title>
        <authorList>
            <person name="Gostincar C."/>
        </authorList>
    </citation>
    <scope>NUCLEOTIDE SEQUENCE</scope>
    <source>
        <strain evidence="3">EXF-13287</strain>
    </source>
</reference>
<name>A0AA38S0P3_9PEZI</name>
<dbReference type="EMBL" id="JANBVN010000062">
    <property type="protein sequence ID" value="KAJ9151567.1"/>
    <property type="molecule type" value="Genomic_DNA"/>
</dbReference>
<comment type="caution">
    <text evidence="3">The sequence shown here is derived from an EMBL/GenBank/DDBJ whole genome shotgun (WGS) entry which is preliminary data.</text>
</comment>
<sequence>MYLARLLLLIRFLGVALAGITLNRDTNSISAFEERGDDFGDHGHGGGHEDHGHDEDHGHQDHGHEDHGHEDHGHEDHGHEEPHYENPGFCDFDNQCQRALIQKKYHPGHDPLADCSSYFQVTVTLEPITETVTSTGTMTPTMETMTMTMTMMETTTQAMRFRRGVKQVSVVGATGTVFGPSHHWNGYEHNYEQHKQYEQQFQQFEQQHQLKHKHESEHKFDH</sequence>
<keyword evidence="4" id="KW-1185">Reference proteome</keyword>
<feature type="signal peptide" evidence="2">
    <location>
        <begin position="1"/>
        <end position="18"/>
    </location>
</feature>
<feature type="region of interest" description="Disordered" evidence="1">
    <location>
        <begin position="33"/>
        <end position="86"/>
    </location>
</feature>
<gene>
    <name evidence="3" type="ORF">NKR19_g4844</name>
</gene>
<feature type="chain" id="PRO_5041218037" evidence="2">
    <location>
        <begin position="19"/>
        <end position="222"/>
    </location>
</feature>
<accession>A0AA38S0P3</accession>
<dbReference type="Proteomes" id="UP001174691">
    <property type="component" value="Unassembled WGS sequence"/>
</dbReference>